<gene>
    <name evidence="2" type="ORF">BGAL_0486g00040</name>
</gene>
<dbReference type="SUPFAM" id="SSF82199">
    <property type="entry name" value="SET domain"/>
    <property type="match status" value="1"/>
</dbReference>
<accession>A0A4S8QL31</accession>
<organism evidence="2 3">
    <name type="scientific">Botrytis galanthina</name>
    <dbReference type="NCBI Taxonomy" id="278940"/>
    <lineage>
        <taxon>Eukaryota</taxon>
        <taxon>Fungi</taxon>
        <taxon>Dikarya</taxon>
        <taxon>Ascomycota</taxon>
        <taxon>Pezizomycotina</taxon>
        <taxon>Leotiomycetes</taxon>
        <taxon>Helotiales</taxon>
        <taxon>Sclerotiniaceae</taxon>
        <taxon>Botrytis</taxon>
    </lineage>
</organism>
<dbReference type="PROSITE" id="PS50280">
    <property type="entry name" value="SET"/>
    <property type="match status" value="1"/>
</dbReference>
<dbReference type="InterPro" id="IPR053185">
    <property type="entry name" value="SET_domain_protein"/>
</dbReference>
<dbReference type="Pfam" id="PF00856">
    <property type="entry name" value="SET"/>
    <property type="match status" value="1"/>
</dbReference>
<evidence type="ECO:0000313" key="3">
    <source>
        <dbReference type="Proteomes" id="UP000308671"/>
    </source>
</evidence>
<dbReference type="InterPro" id="IPR046341">
    <property type="entry name" value="SET_dom_sf"/>
</dbReference>
<protein>
    <recommendedName>
        <fullName evidence="1">SET domain-containing protein</fullName>
    </recommendedName>
</protein>
<dbReference type="PANTHER" id="PTHR47332:SF4">
    <property type="entry name" value="SET DOMAIN-CONTAINING PROTEIN 5"/>
    <property type="match status" value="1"/>
</dbReference>
<dbReference type="PANTHER" id="PTHR47332">
    <property type="entry name" value="SET DOMAIN-CONTAINING PROTEIN 5"/>
    <property type="match status" value="1"/>
</dbReference>
<name>A0A4S8QL31_9HELO</name>
<evidence type="ECO:0000259" key="1">
    <source>
        <dbReference type="PROSITE" id="PS50280"/>
    </source>
</evidence>
<sequence length="339" mass="37958">MQPNTAGEASRNIEPLFAIRKTAESGQGMFAISKISVGTLIHTEKPTIKTSCMEVTALELTIKLQQLQQPTRTAFLALHNNFPARGICGIVHTNGFRIRHSEDRLGAYVGEVAVYTKAARINHACLPNAQHSIDPVSGEIFIFATQEISTGDEITINYTHLFLTKDLRQVVLRRDYGFVCKCILCARDNLDTFADDLCMDFIRAAITKLEQSPTLLQNSEMALEMIHEAIKRCREVGFTEGEAIAGLYSQAAVAMHYRIFSNVSGAASLPLQRKEYLPRLACLVWVAYKKLKDSLGSNATTTCLRREELGRLELANALKEIPYELPAAQFEEWLWEMEQ</sequence>
<keyword evidence="3" id="KW-1185">Reference proteome</keyword>
<proteinExistence type="predicted"/>
<dbReference type="AlphaFoldDB" id="A0A4S8QL31"/>
<dbReference type="SMART" id="SM00317">
    <property type="entry name" value="SET"/>
    <property type="match status" value="1"/>
</dbReference>
<dbReference type="CDD" id="cd20071">
    <property type="entry name" value="SET_SMYD"/>
    <property type="match status" value="1"/>
</dbReference>
<dbReference type="Proteomes" id="UP000308671">
    <property type="component" value="Unassembled WGS sequence"/>
</dbReference>
<evidence type="ECO:0000313" key="2">
    <source>
        <dbReference type="EMBL" id="THV45458.1"/>
    </source>
</evidence>
<dbReference type="InterPro" id="IPR001214">
    <property type="entry name" value="SET_dom"/>
</dbReference>
<reference evidence="2 3" key="1">
    <citation type="submission" date="2017-12" db="EMBL/GenBank/DDBJ databases">
        <title>Comparative genomics of Botrytis spp.</title>
        <authorList>
            <person name="Valero-Jimenez C.A."/>
            <person name="Tapia P."/>
            <person name="Veloso J."/>
            <person name="Silva-Moreno E."/>
            <person name="Staats M."/>
            <person name="Valdes J.H."/>
            <person name="Van Kan J.A.L."/>
        </authorList>
    </citation>
    <scope>NUCLEOTIDE SEQUENCE [LARGE SCALE GENOMIC DNA]</scope>
    <source>
        <strain evidence="2 3">MUCL435</strain>
    </source>
</reference>
<dbReference type="Gene3D" id="2.170.270.10">
    <property type="entry name" value="SET domain"/>
    <property type="match status" value="1"/>
</dbReference>
<dbReference type="OrthoDB" id="265717at2759"/>
<feature type="domain" description="SET" evidence="1">
    <location>
        <begin position="15"/>
        <end position="159"/>
    </location>
</feature>
<dbReference type="EMBL" id="PQXL01000485">
    <property type="protein sequence ID" value="THV45458.1"/>
    <property type="molecule type" value="Genomic_DNA"/>
</dbReference>
<comment type="caution">
    <text evidence="2">The sequence shown here is derived from an EMBL/GenBank/DDBJ whole genome shotgun (WGS) entry which is preliminary data.</text>
</comment>